<evidence type="ECO:0000313" key="15">
    <source>
        <dbReference type="Proteomes" id="UP000183975"/>
    </source>
</evidence>
<protein>
    <recommendedName>
        <fullName evidence="11">ATP-dependent DNA helicase</fullName>
        <ecNumber evidence="11">5.6.2.4</ecNumber>
    </recommendedName>
</protein>
<proteinExistence type="inferred from homology"/>
<dbReference type="CDD" id="cd17932">
    <property type="entry name" value="DEXQc_UvrD"/>
    <property type="match status" value="1"/>
</dbReference>
<dbReference type="GO" id="GO:0005829">
    <property type="term" value="C:cytosol"/>
    <property type="evidence" value="ECO:0007669"/>
    <property type="project" value="TreeGrafter"/>
</dbReference>
<dbReference type="InterPro" id="IPR000212">
    <property type="entry name" value="DNA_helicase_UvrD/REP"/>
</dbReference>
<feature type="domain" description="UvrD-like helicase ATP-binding" evidence="12">
    <location>
        <begin position="5"/>
        <end position="287"/>
    </location>
</feature>
<evidence type="ECO:0000313" key="14">
    <source>
        <dbReference type="EMBL" id="SHL22067.1"/>
    </source>
</evidence>
<sequence length="745" mass="85275">MIGFEQLNNMQQKAVMQTEGPVLVLAGAGSGKTGALTVRIAHLLETGVKPWNILAITFTNKAAKEMRERVDKLVGQGAEDIWISTFHSTCVRILRREISHLDYDGQFSIYDADDQEKVMKEVFKRLNMSPIDKSFSVRAAISQISKQKEEMVSWEDYAKTVDPFDIKGKRLAKVYQLYQQLLKESNALDFDDLIYKTVLLFRTHPEVLDKYQERFRYIMVDEYQDTNTSQYELVHMLAAKYQNLCVVGDDDQSIYGWRGANIRNILDFEKDFPNTTVIKLEQNYRSTKKILDAANAVIHNNVTRKEKSLWTENDSGSIIHIYKADNEYDEARYVAEQIEQLHKEGKSLNNFAVLYRANAQSRTVEDQLVKRGIPYRLFGGVRFYERKEIRDILSYLKVLANPADTIALRRIINVPKRGIGDTSLEKVVTYAQNHGMGLYEALAHLDDMPELKTRVKKFKEFYELFESLRRDYEGMTAAELIDAVVKRSGYLQQLLTEGTDEALARIENIDEFVNKATEYDKQNPEAGLEGFLEEVALVADIDGYNEGDESVVLMTLHSAKGLEFPYVFIIGMEEGIFPGYRAVMFGGEKEIEEERRLCYVGITRAKEVLYMTHAKSRMQHGLTQYNPPSRFLKEIPQDLVDMPTRQMSDMAKKYAMRESMKVSPVTPTRSKVNPYAQPIKREMPAPKDFKLDYEVGDKVRAPKYGIGVVKSIQGGGADFEVEVSFGEKGTKKFMAKLSKLIKVSE</sequence>
<keyword evidence="5 10" id="KW-0067">ATP-binding</keyword>
<dbReference type="GO" id="GO:0005524">
    <property type="term" value="F:ATP binding"/>
    <property type="evidence" value="ECO:0007669"/>
    <property type="project" value="UniProtKB-UniRule"/>
</dbReference>
<dbReference type="OrthoDB" id="9810135at2"/>
<keyword evidence="7" id="KW-0413">Isomerase</keyword>
<dbReference type="NCBIfam" id="TIGR01073">
    <property type="entry name" value="pcrA"/>
    <property type="match status" value="1"/>
</dbReference>
<evidence type="ECO:0000259" key="13">
    <source>
        <dbReference type="PROSITE" id="PS51217"/>
    </source>
</evidence>
<dbReference type="Gene3D" id="1.10.10.160">
    <property type="match status" value="1"/>
</dbReference>
<dbReference type="PANTHER" id="PTHR11070">
    <property type="entry name" value="UVRD / RECB / PCRA DNA HELICASE FAMILY MEMBER"/>
    <property type="match status" value="1"/>
</dbReference>
<keyword evidence="15" id="KW-1185">Reference proteome</keyword>
<comment type="similarity">
    <text evidence="1 11">Belongs to the helicase family. UvrD subfamily.</text>
</comment>
<dbReference type="Pfam" id="PF21196">
    <property type="entry name" value="PcrA_UvrD_tudor"/>
    <property type="match status" value="1"/>
</dbReference>
<dbReference type="GO" id="GO:0033202">
    <property type="term" value="C:DNA helicase complex"/>
    <property type="evidence" value="ECO:0007669"/>
    <property type="project" value="TreeGrafter"/>
</dbReference>
<evidence type="ECO:0000259" key="12">
    <source>
        <dbReference type="PROSITE" id="PS51198"/>
    </source>
</evidence>
<dbReference type="InterPro" id="IPR027417">
    <property type="entry name" value="P-loop_NTPase"/>
</dbReference>
<keyword evidence="4 10" id="KW-0347">Helicase</keyword>
<evidence type="ECO:0000256" key="2">
    <source>
        <dbReference type="ARBA" id="ARBA00022741"/>
    </source>
</evidence>
<dbReference type="GO" id="GO:0016887">
    <property type="term" value="F:ATP hydrolysis activity"/>
    <property type="evidence" value="ECO:0007669"/>
    <property type="project" value="RHEA"/>
</dbReference>
<organism evidence="14 15">
    <name type="scientific">Anaerotignum lactatifermentans DSM 14214</name>
    <dbReference type="NCBI Taxonomy" id="1121323"/>
    <lineage>
        <taxon>Bacteria</taxon>
        <taxon>Bacillati</taxon>
        <taxon>Bacillota</taxon>
        <taxon>Clostridia</taxon>
        <taxon>Lachnospirales</taxon>
        <taxon>Anaerotignaceae</taxon>
        <taxon>Anaerotignum</taxon>
    </lineage>
</organism>
<evidence type="ECO:0000256" key="7">
    <source>
        <dbReference type="ARBA" id="ARBA00023235"/>
    </source>
</evidence>
<gene>
    <name evidence="14" type="ORF">SAMN02745138_03088</name>
</gene>
<evidence type="ECO:0000256" key="8">
    <source>
        <dbReference type="ARBA" id="ARBA00034617"/>
    </source>
</evidence>
<reference evidence="14 15" key="1">
    <citation type="submission" date="2016-11" db="EMBL/GenBank/DDBJ databases">
        <authorList>
            <person name="Jaros S."/>
            <person name="Januszkiewicz K."/>
            <person name="Wedrychowicz H."/>
        </authorList>
    </citation>
    <scope>NUCLEOTIDE SEQUENCE [LARGE SCALE GENOMIC DNA]</scope>
    <source>
        <strain evidence="14 15">DSM 14214</strain>
    </source>
</reference>
<evidence type="ECO:0000256" key="10">
    <source>
        <dbReference type="PROSITE-ProRule" id="PRU00560"/>
    </source>
</evidence>
<dbReference type="FunFam" id="1.10.486.10:FF:000003">
    <property type="entry name" value="ATP-dependent DNA helicase"/>
    <property type="match status" value="1"/>
</dbReference>
<dbReference type="AlphaFoldDB" id="A0A1M6YV36"/>
<dbReference type="GO" id="GO:0003677">
    <property type="term" value="F:DNA binding"/>
    <property type="evidence" value="ECO:0007669"/>
    <property type="project" value="UniProtKB-KW"/>
</dbReference>
<accession>A0A1M6YV36</accession>
<dbReference type="Pfam" id="PF00580">
    <property type="entry name" value="UvrD-helicase"/>
    <property type="match status" value="1"/>
</dbReference>
<evidence type="ECO:0000256" key="4">
    <source>
        <dbReference type="ARBA" id="ARBA00022806"/>
    </source>
</evidence>
<dbReference type="CDD" id="cd18807">
    <property type="entry name" value="SF1_C_UvrD"/>
    <property type="match status" value="1"/>
</dbReference>
<dbReference type="InterPro" id="IPR013986">
    <property type="entry name" value="DExx_box_DNA_helicase_dom_sf"/>
</dbReference>
<dbReference type="GeneID" id="78176908"/>
<evidence type="ECO:0000256" key="9">
    <source>
        <dbReference type="ARBA" id="ARBA00048988"/>
    </source>
</evidence>
<comment type="catalytic activity">
    <reaction evidence="8">
        <text>Couples ATP hydrolysis with the unwinding of duplex DNA by translocating in the 3'-5' direction.</text>
        <dbReference type="EC" id="5.6.2.4"/>
    </reaction>
</comment>
<dbReference type="GO" id="GO:0000725">
    <property type="term" value="P:recombinational repair"/>
    <property type="evidence" value="ECO:0007669"/>
    <property type="project" value="TreeGrafter"/>
</dbReference>
<dbReference type="PROSITE" id="PS51217">
    <property type="entry name" value="UVRD_HELICASE_CTER"/>
    <property type="match status" value="1"/>
</dbReference>
<dbReference type="PROSITE" id="PS51198">
    <property type="entry name" value="UVRD_HELICASE_ATP_BIND"/>
    <property type="match status" value="1"/>
</dbReference>
<dbReference type="InterPro" id="IPR014016">
    <property type="entry name" value="UvrD-like_ATP-bd"/>
</dbReference>
<feature type="domain" description="UvrD-like helicase C-terminal" evidence="13">
    <location>
        <begin position="288"/>
        <end position="561"/>
    </location>
</feature>
<evidence type="ECO:0000256" key="6">
    <source>
        <dbReference type="ARBA" id="ARBA00023125"/>
    </source>
</evidence>
<evidence type="ECO:0000256" key="5">
    <source>
        <dbReference type="ARBA" id="ARBA00022840"/>
    </source>
</evidence>
<dbReference type="GO" id="GO:0043138">
    <property type="term" value="F:3'-5' DNA helicase activity"/>
    <property type="evidence" value="ECO:0007669"/>
    <property type="project" value="UniProtKB-EC"/>
</dbReference>
<evidence type="ECO:0000256" key="11">
    <source>
        <dbReference type="RuleBase" id="RU364053"/>
    </source>
</evidence>
<dbReference type="InterPro" id="IPR014017">
    <property type="entry name" value="DNA_helicase_UvrD-like_C"/>
</dbReference>
<dbReference type="EC" id="5.6.2.4" evidence="11"/>
<name>A0A1M6YV36_9FIRM</name>
<dbReference type="Gene3D" id="1.10.486.10">
    <property type="entry name" value="PCRA, domain 4"/>
    <property type="match status" value="1"/>
</dbReference>
<dbReference type="Proteomes" id="UP000183975">
    <property type="component" value="Unassembled WGS sequence"/>
</dbReference>
<feature type="binding site" evidence="10">
    <location>
        <begin position="26"/>
        <end position="33"/>
    </location>
    <ligand>
        <name>ATP</name>
        <dbReference type="ChEBI" id="CHEBI:30616"/>
    </ligand>
</feature>
<evidence type="ECO:0000256" key="1">
    <source>
        <dbReference type="ARBA" id="ARBA00009922"/>
    </source>
</evidence>
<dbReference type="SUPFAM" id="SSF52540">
    <property type="entry name" value="P-loop containing nucleoside triphosphate hydrolases"/>
    <property type="match status" value="1"/>
</dbReference>
<dbReference type="InterPro" id="IPR005751">
    <property type="entry name" value="ATP-dep_DNA_helicase_PcrA"/>
</dbReference>
<dbReference type="RefSeq" id="WP_072853247.1">
    <property type="nucleotide sequence ID" value="NZ_FRAH01000080.1"/>
</dbReference>
<dbReference type="Gene3D" id="3.40.50.300">
    <property type="entry name" value="P-loop containing nucleotide triphosphate hydrolases"/>
    <property type="match status" value="2"/>
</dbReference>
<comment type="catalytic activity">
    <reaction evidence="9 11">
        <text>ATP + H2O = ADP + phosphate + H(+)</text>
        <dbReference type="Rhea" id="RHEA:13065"/>
        <dbReference type="ChEBI" id="CHEBI:15377"/>
        <dbReference type="ChEBI" id="CHEBI:15378"/>
        <dbReference type="ChEBI" id="CHEBI:30616"/>
        <dbReference type="ChEBI" id="CHEBI:43474"/>
        <dbReference type="ChEBI" id="CHEBI:456216"/>
        <dbReference type="EC" id="5.6.2.4"/>
    </reaction>
</comment>
<keyword evidence="2 10" id="KW-0547">Nucleotide-binding</keyword>
<keyword evidence="3 10" id="KW-0378">Hydrolase</keyword>
<keyword evidence="6 11" id="KW-0238">DNA-binding</keyword>
<dbReference type="EMBL" id="FRAH01000080">
    <property type="protein sequence ID" value="SHL22067.1"/>
    <property type="molecule type" value="Genomic_DNA"/>
</dbReference>
<dbReference type="PANTHER" id="PTHR11070:SF2">
    <property type="entry name" value="ATP-DEPENDENT DNA HELICASE SRS2"/>
    <property type="match status" value="1"/>
</dbReference>
<dbReference type="GO" id="GO:0006260">
    <property type="term" value="P:DNA replication"/>
    <property type="evidence" value="ECO:0007669"/>
    <property type="project" value="InterPro"/>
</dbReference>
<dbReference type="Pfam" id="PF13361">
    <property type="entry name" value="UvrD_C"/>
    <property type="match status" value="1"/>
</dbReference>
<evidence type="ECO:0000256" key="3">
    <source>
        <dbReference type="ARBA" id="ARBA00022801"/>
    </source>
</evidence>